<gene>
    <name evidence="1" type="ORF">PoB_000896400</name>
</gene>
<reference evidence="1 2" key="1">
    <citation type="journal article" date="2021" name="Elife">
        <title>Chloroplast acquisition without the gene transfer in kleptoplastic sea slugs, Plakobranchus ocellatus.</title>
        <authorList>
            <person name="Maeda T."/>
            <person name="Takahashi S."/>
            <person name="Yoshida T."/>
            <person name="Shimamura S."/>
            <person name="Takaki Y."/>
            <person name="Nagai Y."/>
            <person name="Toyoda A."/>
            <person name="Suzuki Y."/>
            <person name="Arimoto A."/>
            <person name="Ishii H."/>
            <person name="Satoh N."/>
            <person name="Nishiyama T."/>
            <person name="Hasebe M."/>
            <person name="Maruyama T."/>
            <person name="Minagawa J."/>
            <person name="Obokata J."/>
            <person name="Shigenobu S."/>
        </authorList>
    </citation>
    <scope>NUCLEOTIDE SEQUENCE [LARGE SCALE GENOMIC DNA]</scope>
</reference>
<proteinExistence type="predicted"/>
<accession>A0AAV3YJK0</accession>
<evidence type="ECO:0000313" key="1">
    <source>
        <dbReference type="EMBL" id="GFN82458.1"/>
    </source>
</evidence>
<dbReference type="Proteomes" id="UP000735302">
    <property type="component" value="Unassembled WGS sequence"/>
</dbReference>
<protein>
    <submittedName>
        <fullName evidence="1">Uncharacterized protein</fullName>
    </submittedName>
</protein>
<evidence type="ECO:0000313" key="2">
    <source>
        <dbReference type="Proteomes" id="UP000735302"/>
    </source>
</evidence>
<keyword evidence="2" id="KW-1185">Reference proteome</keyword>
<organism evidence="1 2">
    <name type="scientific">Plakobranchus ocellatus</name>
    <dbReference type="NCBI Taxonomy" id="259542"/>
    <lineage>
        <taxon>Eukaryota</taxon>
        <taxon>Metazoa</taxon>
        <taxon>Spiralia</taxon>
        <taxon>Lophotrochozoa</taxon>
        <taxon>Mollusca</taxon>
        <taxon>Gastropoda</taxon>
        <taxon>Heterobranchia</taxon>
        <taxon>Euthyneura</taxon>
        <taxon>Panpulmonata</taxon>
        <taxon>Sacoglossa</taxon>
        <taxon>Placobranchoidea</taxon>
        <taxon>Plakobranchidae</taxon>
        <taxon>Plakobranchus</taxon>
    </lineage>
</organism>
<name>A0AAV3YJK0_9GAST</name>
<comment type="caution">
    <text evidence="1">The sequence shown here is derived from an EMBL/GenBank/DDBJ whole genome shotgun (WGS) entry which is preliminary data.</text>
</comment>
<dbReference type="AlphaFoldDB" id="A0AAV3YJK0"/>
<dbReference type="EMBL" id="BLXT01000981">
    <property type="protein sequence ID" value="GFN82458.1"/>
    <property type="molecule type" value="Genomic_DNA"/>
</dbReference>
<sequence>MRKLFTGVVDNIDFNPKLFTVGVVDNIDFNPNSISDSNSFHSTDISLNQHREVESDGQEQSVLLFDSKQECLGIPHLPETQRNFLPAVAPPKEHLMVPGSHGPRKPEIA</sequence>